<comment type="caution">
    <text evidence="1">The sequence shown here is derived from an EMBL/GenBank/DDBJ whole genome shotgun (WGS) entry which is preliminary data.</text>
</comment>
<dbReference type="AlphaFoldDB" id="A0A1R3KYK5"/>
<evidence type="ECO:0000313" key="1">
    <source>
        <dbReference type="EMBL" id="OMP12176.1"/>
    </source>
</evidence>
<organism evidence="1 2">
    <name type="scientific">Corchorus olitorius</name>
    <dbReference type="NCBI Taxonomy" id="93759"/>
    <lineage>
        <taxon>Eukaryota</taxon>
        <taxon>Viridiplantae</taxon>
        <taxon>Streptophyta</taxon>
        <taxon>Embryophyta</taxon>
        <taxon>Tracheophyta</taxon>
        <taxon>Spermatophyta</taxon>
        <taxon>Magnoliopsida</taxon>
        <taxon>eudicotyledons</taxon>
        <taxon>Gunneridae</taxon>
        <taxon>Pentapetalae</taxon>
        <taxon>rosids</taxon>
        <taxon>malvids</taxon>
        <taxon>Malvales</taxon>
        <taxon>Malvaceae</taxon>
        <taxon>Grewioideae</taxon>
        <taxon>Apeibeae</taxon>
        <taxon>Corchorus</taxon>
    </lineage>
</organism>
<keyword evidence="2" id="KW-1185">Reference proteome</keyword>
<proteinExistence type="predicted"/>
<evidence type="ECO:0000313" key="2">
    <source>
        <dbReference type="Proteomes" id="UP000187203"/>
    </source>
</evidence>
<dbReference type="Proteomes" id="UP000187203">
    <property type="component" value="Unassembled WGS sequence"/>
</dbReference>
<name>A0A1R3KYK5_9ROSI</name>
<gene>
    <name evidence="1" type="ORF">COLO4_03424</name>
</gene>
<accession>A0A1R3KYK5</accession>
<reference evidence="2" key="1">
    <citation type="submission" date="2013-09" db="EMBL/GenBank/DDBJ databases">
        <title>Corchorus olitorius genome sequencing.</title>
        <authorList>
            <person name="Alam M."/>
            <person name="Haque M.S."/>
            <person name="Islam M.S."/>
            <person name="Emdad E.M."/>
            <person name="Islam M.M."/>
            <person name="Ahmed B."/>
            <person name="Halim A."/>
            <person name="Hossen Q.M.M."/>
            <person name="Hossain M.Z."/>
            <person name="Ahmed R."/>
            <person name="Khan M.M."/>
            <person name="Islam R."/>
            <person name="Rashid M.M."/>
            <person name="Khan S.A."/>
            <person name="Rahman M.S."/>
            <person name="Alam M."/>
            <person name="Yahiya A.S."/>
            <person name="Khan M.S."/>
            <person name="Azam M.S."/>
            <person name="Haque T."/>
            <person name="Lashkar M.Z.H."/>
            <person name="Akhand A.I."/>
            <person name="Morshed G."/>
            <person name="Roy S."/>
            <person name="Uddin K.S."/>
            <person name="Rabeya T."/>
            <person name="Hossain A.S."/>
            <person name="Chowdhury A."/>
            <person name="Snigdha A.R."/>
            <person name="Mortoza M.S."/>
            <person name="Matin S.A."/>
            <person name="Hoque S.M.E."/>
            <person name="Islam M.K."/>
            <person name="Roy D.K."/>
            <person name="Haider R."/>
            <person name="Moosa M.M."/>
            <person name="Elias S.M."/>
            <person name="Hasan A.M."/>
            <person name="Jahan S."/>
            <person name="Shafiuddin M."/>
            <person name="Mahmood N."/>
            <person name="Shommy N.S."/>
        </authorList>
    </citation>
    <scope>NUCLEOTIDE SEQUENCE [LARGE SCALE GENOMIC DNA]</scope>
    <source>
        <strain evidence="2">cv. O-4</strain>
    </source>
</reference>
<dbReference type="EMBL" id="AWUE01009754">
    <property type="protein sequence ID" value="OMP12176.1"/>
    <property type="molecule type" value="Genomic_DNA"/>
</dbReference>
<sequence>MYTSRSGRCSSLLLPWIFQWRIQVQNFRLNWETHLL</sequence>
<protein>
    <submittedName>
        <fullName evidence="1">Uncharacterized protein</fullName>
    </submittedName>
</protein>